<dbReference type="GO" id="GO:0050570">
    <property type="term" value="F:4-hydroxythreonine-4-phosphate dehydrogenase activity"/>
    <property type="evidence" value="ECO:0007669"/>
    <property type="project" value="UniProtKB-EC"/>
</dbReference>
<dbReference type="EC" id="1.1.1.262" evidence="4"/>
<evidence type="ECO:0000256" key="1">
    <source>
        <dbReference type="ARBA" id="ARBA00022723"/>
    </source>
</evidence>
<protein>
    <submittedName>
        <fullName evidence="4">4-hydroxythreonine-4-phosphate dehydrogenase</fullName>
        <ecNumber evidence="4">1.1.1.262</ecNumber>
    </submittedName>
</protein>
<keyword evidence="2 4" id="KW-0560">Oxidoreductase</keyword>
<dbReference type="EMBL" id="FLUP01000001">
    <property type="protein sequence ID" value="SBW02427.1"/>
    <property type="molecule type" value="Genomic_DNA"/>
</dbReference>
<organism evidence="4">
    <name type="scientific">uncultured Desulfovibrio sp</name>
    <dbReference type="NCBI Taxonomy" id="167968"/>
    <lineage>
        <taxon>Bacteria</taxon>
        <taxon>Pseudomonadati</taxon>
        <taxon>Thermodesulfobacteriota</taxon>
        <taxon>Desulfovibrionia</taxon>
        <taxon>Desulfovibrionales</taxon>
        <taxon>Desulfovibrionaceae</taxon>
        <taxon>Desulfovibrio</taxon>
        <taxon>environmental samples</taxon>
    </lineage>
</organism>
<evidence type="ECO:0000256" key="2">
    <source>
        <dbReference type="ARBA" id="ARBA00023002"/>
    </source>
</evidence>
<dbReference type="AlphaFoldDB" id="A0A212JSU0"/>
<name>A0A212JSU0_9BACT</name>
<proteinExistence type="predicted"/>
<keyword evidence="1" id="KW-0479">Metal-binding</keyword>
<dbReference type="Gene3D" id="3.40.718.10">
    <property type="entry name" value="Isopropylmalate Dehydrogenase"/>
    <property type="match status" value="1"/>
</dbReference>
<keyword evidence="3" id="KW-0520">NAD</keyword>
<dbReference type="InterPro" id="IPR005255">
    <property type="entry name" value="PdxA_fam"/>
</dbReference>
<evidence type="ECO:0000313" key="4">
    <source>
        <dbReference type="EMBL" id="SBW02427.1"/>
    </source>
</evidence>
<dbReference type="GO" id="GO:0051287">
    <property type="term" value="F:NAD binding"/>
    <property type="evidence" value="ECO:0007669"/>
    <property type="project" value="InterPro"/>
</dbReference>
<evidence type="ECO:0000256" key="3">
    <source>
        <dbReference type="ARBA" id="ARBA00023027"/>
    </source>
</evidence>
<accession>A0A212JSU0</accession>
<dbReference type="NCBIfam" id="TIGR00557">
    <property type="entry name" value="pdxA"/>
    <property type="match status" value="1"/>
</dbReference>
<dbReference type="SUPFAM" id="SSF53659">
    <property type="entry name" value="Isocitrate/Isopropylmalate dehydrogenase-like"/>
    <property type="match status" value="1"/>
</dbReference>
<dbReference type="Pfam" id="PF04166">
    <property type="entry name" value="PdxA"/>
    <property type="match status" value="1"/>
</dbReference>
<dbReference type="PANTHER" id="PTHR30004:SF6">
    <property type="entry name" value="D-THREONATE 4-PHOSPHATE DEHYDROGENASE"/>
    <property type="match status" value="1"/>
</dbReference>
<reference evidence="4" key="1">
    <citation type="submission" date="2016-04" db="EMBL/GenBank/DDBJ databases">
        <authorList>
            <person name="Evans L.H."/>
            <person name="Alamgir A."/>
            <person name="Owens N."/>
            <person name="Weber N.D."/>
            <person name="Virtaneva K."/>
            <person name="Barbian K."/>
            <person name="Babar A."/>
            <person name="Rosenke K."/>
        </authorList>
    </citation>
    <scope>NUCLEOTIDE SEQUENCE</scope>
    <source>
        <strain evidence="4">92-2</strain>
    </source>
</reference>
<dbReference type="NCBIfam" id="NF002992">
    <property type="entry name" value="PRK03743.1"/>
    <property type="match status" value="1"/>
</dbReference>
<dbReference type="RefSeq" id="WP_192113185.1">
    <property type="nucleotide sequence ID" value="NZ_LT598928.1"/>
</dbReference>
<dbReference type="GO" id="GO:0046872">
    <property type="term" value="F:metal ion binding"/>
    <property type="evidence" value="ECO:0007669"/>
    <property type="project" value="UniProtKB-KW"/>
</dbReference>
<sequence>MKPLICAPMGDPAGVGPEILAASLADAAVTDMANVLVVGNTEIMRRAAAIMKADLDFNEVDADLNGWREGAANIINMDNVDLASFAYGKVQAQCGQAAFEYIKASIELTMAGKAAAVATTPINKESLKAAHVPYIGHTEIFGDLTGTKDPLTMFQVHNLRVFFLTRHLSLIDACRAVKKDRVLDYIGRCTSALKLLGLKNPSMVVAGLNPHCGEHGLFGNEEDAEVVPAIEEARRQGFNVHGPNPADSVFHFALKGAWDAVLSLYHDQGHIATKMVDFERTISLTLGMPILRTSVDHGTAFDIAGTGKASAVSMVEAIRLAAEYAPNFVRH</sequence>
<gene>
    <name evidence="4" type="primary">pdxA</name>
    <name evidence="4" type="ORF">KM92DES2_11658</name>
</gene>
<dbReference type="PANTHER" id="PTHR30004">
    <property type="entry name" value="4-HYDROXYTHREONINE-4-PHOSPHATE DEHYDROGENASE"/>
    <property type="match status" value="1"/>
</dbReference>